<protein>
    <submittedName>
        <fullName evidence="1">Uncharacterized protein</fullName>
    </submittedName>
</protein>
<proteinExistence type="predicted"/>
<organism evidence="1 2">
    <name type="scientific">Bugula neritina</name>
    <name type="common">Brown bryozoan</name>
    <name type="synonym">Sertularia neritina</name>
    <dbReference type="NCBI Taxonomy" id="10212"/>
    <lineage>
        <taxon>Eukaryota</taxon>
        <taxon>Metazoa</taxon>
        <taxon>Spiralia</taxon>
        <taxon>Lophotrochozoa</taxon>
        <taxon>Bryozoa</taxon>
        <taxon>Gymnolaemata</taxon>
        <taxon>Cheilostomatida</taxon>
        <taxon>Flustrina</taxon>
        <taxon>Buguloidea</taxon>
        <taxon>Bugulidae</taxon>
        <taxon>Bugula</taxon>
    </lineage>
</organism>
<name>A0A7J7JZZ9_BUGNE</name>
<reference evidence="1" key="1">
    <citation type="submission" date="2020-06" db="EMBL/GenBank/DDBJ databases">
        <title>Draft genome of Bugula neritina, a colonial animal packing powerful symbionts and potential medicines.</title>
        <authorList>
            <person name="Rayko M."/>
        </authorList>
    </citation>
    <scope>NUCLEOTIDE SEQUENCE [LARGE SCALE GENOMIC DNA]</scope>
    <source>
        <strain evidence="1">Kwan_BN1</strain>
    </source>
</reference>
<sequence length="73" mass="8374">MLSAQFVDYLEILTGLETLRQHEYKADDGILNNKIENLTLWPCFKNLDFITMLKLPTGYMYRVESSGLTAITA</sequence>
<dbReference type="AlphaFoldDB" id="A0A7J7JZZ9"/>
<gene>
    <name evidence="1" type="ORF">EB796_009692</name>
</gene>
<dbReference type="Proteomes" id="UP000593567">
    <property type="component" value="Unassembled WGS sequence"/>
</dbReference>
<keyword evidence="2" id="KW-1185">Reference proteome</keyword>
<accession>A0A7J7JZZ9</accession>
<dbReference type="EMBL" id="VXIV02001548">
    <property type="protein sequence ID" value="KAF6031970.1"/>
    <property type="molecule type" value="Genomic_DNA"/>
</dbReference>
<evidence type="ECO:0000313" key="1">
    <source>
        <dbReference type="EMBL" id="KAF6031970.1"/>
    </source>
</evidence>
<comment type="caution">
    <text evidence="1">The sequence shown here is derived from an EMBL/GenBank/DDBJ whole genome shotgun (WGS) entry which is preliminary data.</text>
</comment>
<evidence type="ECO:0000313" key="2">
    <source>
        <dbReference type="Proteomes" id="UP000593567"/>
    </source>
</evidence>